<proteinExistence type="predicted"/>
<evidence type="ECO:0000313" key="2">
    <source>
        <dbReference type="Proteomes" id="UP000828941"/>
    </source>
</evidence>
<dbReference type="EMBL" id="CM039432">
    <property type="protein sequence ID" value="KAI4332181.1"/>
    <property type="molecule type" value="Genomic_DNA"/>
</dbReference>
<dbReference type="Proteomes" id="UP000828941">
    <property type="component" value="Chromosome 7"/>
</dbReference>
<comment type="caution">
    <text evidence="1">The sequence shown here is derived from an EMBL/GenBank/DDBJ whole genome shotgun (WGS) entry which is preliminary data.</text>
</comment>
<keyword evidence="2" id="KW-1185">Reference proteome</keyword>
<evidence type="ECO:0000313" key="1">
    <source>
        <dbReference type="EMBL" id="KAI4332181.1"/>
    </source>
</evidence>
<organism evidence="1 2">
    <name type="scientific">Bauhinia variegata</name>
    <name type="common">Purple orchid tree</name>
    <name type="synonym">Phanera variegata</name>
    <dbReference type="NCBI Taxonomy" id="167791"/>
    <lineage>
        <taxon>Eukaryota</taxon>
        <taxon>Viridiplantae</taxon>
        <taxon>Streptophyta</taxon>
        <taxon>Embryophyta</taxon>
        <taxon>Tracheophyta</taxon>
        <taxon>Spermatophyta</taxon>
        <taxon>Magnoliopsida</taxon>
        <taxon>eudicotyledons</taxon>
        <taxon>Gunneridae</taxon>
        <taxon>Pentapetalae</taxon>
        <taxon>rosids</taxon>
        <taxon>fabids</taxon>
        <taxon>Fabales</taxon>
        <taxon>Fabaceae</taxon>
        <taxon>Cercidoideae</taxon>
        <taxon>Cercideae</taxon>
        <taxon>Bauhiniinae</taxon>
        <taxon>Bauhinia</taxon>
    </lineage>
</organism>
<name>A0ACB9N7G9_BAUVA</name>
<gene>
    <name evidence="1" type="ORF">L6164_017111</name>
</gene>
<accession>A0ACB9N7G9</accession>
<protein>
    <submittedName>
        <fullName evidence="1">Uncharacterized protein</fullName>
    </submittedName>
</protein>
<sequence>MTYGEEFSKRNATVGVIWCNRRDAGLCRLGIQVMPLLLIIESLFSDADYVKELVNWAKPGLHTDGWKAFAYVLEAIYDKETALRKTKRLKASDSGNSSVDSQQRN</sequence>
<reference evidence="1 2" key="1">
    <citation type="journal article" date="2022" name="DNA Res.">
        <title>Chromosomal-level genome assembly of the orchid tree Bauhinia variegata (Leguminosae; Cercidoideae) supports the allotetraploid origin hypothesis of Bauhinia.</title>
        <authorList>
            <person name="Zhong Y."/>
            <person name="Chen Y."/>
            <person name="Zheng D."/>
            <person name="Pang J."/>
            <person name="Liu Y."/>
            <person name="Luo S."/>
            <person name="Meng S."/>
            <person name="Qian L."/>
            <person name="Wei D."/>
            <person name="Dai S."/>
            <person name="Zhou R."/>
        </authorList>
    </citation>
    <scope>NUCLEOTIDE SEQUENCE [LARGE SCALE GENOMIC DNA]</scope>
    <source>
        <strain evidence="1">BV-YZ2020</strain>
    </source>
</reference>